<protein>
    <recommendedName>
        <fullName evidence="4">Archaeal Type IV pilin N-terminal domain-containing protein</fullName>
    </recommendedName>
</protein>
<dbReference type="AlphaFoldDB" id="A0A9E7R3J5"/>
<feature type="transmembrane region" description="Helical" evidence="1">
    <location>
        <begin position="52"/>
        <end position="78"/>
    </location>
</feature>
<feature type="transmembrane region" description="Helical" evidence="1">
    <location>
        <begin position="150"/>
        <end position="171"/>
    </location>
</feature>
<keyword evidence="1" id="KW-0812">Transmembrane</keyword>
<evidence type="ECO:0000256" key="1">
    <source>
        <dbReference type="SAM" id="Phobius"/>
    </source>
</evidence>
<keyword evidence="3" id="KW-1185">Reference proteome</keyword>
<accession>A0A9E7R3J5</accession>
<proteinExistence type="predicted"/>
<keyword evidence="1" id="KW-1133">Transmembrane helix</keyword>
<dbReference type="RefSeq" id="WP_260594146.1">
    <property type="nucleotide sequence ID" value="NZ_CP104003.1"/>
</dbReference>
<organism evidence="2 3">
    <name type="scientific">Salinirubellus salinus</name>
    <dbReference type="NCBI Taxonomy" id="1364945"/>
    <lineage>
        <taxon>Archaea</taxon>
        <taxon>Methanobacteriati</taxon>
        <taxon>Methanobacteriota</taxon>
        <taxon>Stenosarchaea group</taxon>
        <taxon>Halobacteria</taxon>
        <taxon>Halobacteriales</taxon>
        <taxon>Natronomonadaceae</taxon>
        <taxon>Salinirubellus</taxon>
    </lineage>
</organism>
<dbReference type="EMBL" id="CP104003">
    <property type="protein sequence ID" value="UWM55094.1"/>
    <property type="molecule type" value="Genomic_DNA"/>
</dbReference>
<gene>
    <name evidence="2" type="ORF">N0B31_02160</name>
</gene>
<keyword evidence="1" id="KW-0472">Membrane</keyword>
<feature type="transmembrane region" description="Helical" evidence="1">
    <location>
        <begin position="90"/>
        <end position="112"/>
    </location>
</feature>
<evidence type="ECO:0008006" key="4">
    <source>
        <dbReference type="Google" id="ProtNLM"/>
    </source>
</evidence>
<dbReference type="KEGG" id="ssai:N0B31_02160"/>
<dbReference type="GeneID" id="74941188"/>
<evidence type="ECO:0000313" key="3">
    <source>
        <dbReference type="Proteomes" id="UP001057580"/>
    </source>
</evidence>
<dbReference type="Proteomes" id="UP001057580">
    <property type="component" value="Chromosome"/>
</dbReference>
<reference evidence="2" key="1">
    <citation type="submission" date="2022-09" db="EMBL/GenBank/DDBJ databases">
        <title>Diverse halophilic archaea isolated from saline environments.</title>
        <authorList>
            <person name="Cui H.-L."/>
        </authorList>
    </citation>
    <scope>NUCLEOTIDE SEQUENCE</scope>
    <source>
        <strain evidence="2">ZS-35-S2</strain>
    </source>
</reference>
<sequence>MSERADRRYLAFALGLTALVGLLAGVLSQVTVYSFPLFGHDYLDLTRSGLAAALALRAVDAVLVLAPLAYLLVPALVVLGAPDGDDRRHLVAAASALLAIPVLGVGFQVVAGTRLRDTSITVGVAVVLLVGLLGLRRLRERVDGTLPAGAAPLGILVAVLLLVSAFTGGFAGARVADDLSSAYAVSPPQAAFEFEYEAADGGQGVLTVRHGGGLEIDAGHLSLRPEPNGSFVAVAGANQTAAGRWRGSTTAGADGPVVAPGDAVAVGLAAECETVRVVWDDGDVATTLGISECPDAA</sequence>
<feature type="transmembrane region" description="Helical" evidence="1">
    <location>
        <begin position="118"/>
        <end position="138"/>
    </location>
</feature>
<evidence type="ECO:0000313" key="2">
    <source>
        <dbReference type="EMBL" id="UWM55094.1"/>
    </source>
</evidence>
<name>A0A9E7R3J5_9EURY</name>